<proteinExistence type="predicted"/>
<comment type="caution">
    <text evidence="1">The sequence shown here is derived from an EMBL/GenBank/DDBJ whole genome shotgun (WGS) entry which is preliminary data.</text>
</comment>
<dbReference type="InterPro" id="IPR035242">
    <property type="entry name" value="DUF5329"/>
</dbReference>
<protein>
    <submittedName>
        <fullName evidence="1">Uncharacterized protein</fullName>
    </submittedName>
</protein>
<name>A0A2P2E4D8_9LEPT</name>
<dbReference type="Pfam" id="PF17263">
    <property type="entry name" value="DUF5329"/>
    <property type="match status" value="1"/>
</dbReference>
<accession>A0A2P2E4D8</accession>
<gene>
    <name evidence="1" type="ORF">LPTSP4_32520</name>
</gene>
<sequence>MKVSKYTLLLVFSLFPIQLFSNTYDCSKIKSEEDQIDALIQAVSEIKGTFIRNGEEHNAVDAAKHLRTKLENAKKSPLSWGQKWTAAQFIDQLGTKSSVSGIPYEIKWNDGKKTPSGPWLHGELKKIKTLCFSS</sequence>
<keyword evidence="2" id="KW-1185">Reference proteome</keyword>
<dbReference type="AlphaFoldDB" id="A0A2P2E4D8"/>
<dbReference type="EMBL" id="BFBB01000008">
    <property type="protein sequence ID" value="GBF51714.1"/>
    <property type="molecule type" value="Genomic_DNA"/>
</dbReference>
<evidence type="ECO:0000313" key="2">
    <source>
        <dbReference type="Proteomes" id="UP000245133"/>
    </source>
</evidence>
<evidence type="ECO:0000313" key="1">
    <source>
        <dbReference type="EMBL" id="GBF51714.1"/>
    </source>
</evidence>
<organism evidence="1 2">
    <name type="scientific">Leptospira ryugenii</name>
    <dbReference type="NCBI Taxonomy" id="1917863"/>
    <lineage>
        <taxon>Bacteria</taxon>
        <taxon>Pseudomonadati</taxon>
        <taxon>Spirochaetota</taxon>
        <taxon>Spirochaetia</taxon>
        <taxon>Leptospirales</taxon>
        <taxon>Leptospiraceae</taxon>
        <taxon>Leptospira</taxon>
    </lineage>
</organism>
<reference evidence="1 2" key="1">
    <citation type="submission" date="2018-02" db="EMBL/GenBank/DDBJ databases">
        <title>Novel Leptospira species isolated from soil and water in Japan.</title>
        <authorList>
            <person name="Nakao R."/>
            <person name="Masuzawa T."/>
        </authorList>
    </citation>
    <scope>NUCLEOTIDE SEQUENCE [LARGE SCALE GENOMIC DNA]</scope>
    <source>
        <strain evidence="1 2">YH101</strain>
    </source>
</reference>
<dbReference type="Proteomes" id="UP000245133">
    <property type="component" value="Unassembled WGS sequence"/>
</dbReference>